<dbReference type="PROSITE" id="PS00941">
    <property type="entry name" value="CARBOXYLESTERASE_B_2"/>
    <property type="match status" value="1"/>
</dbReference>
<keyword evidence="4" id="KW-1185">Reference proteome</keyword>
<dbReference type="AlphaFoldDB" id="A0A3S1BQI5"/>
<dbReference type="Pfam" id="PF00135">
    <property type="entry name" value="COesterase"/>
    <property type="match status" value="1"/>
</dbReference>
<dbReference type="InterPro" id="IPR029058">
    <property type="entry name" value="AB_hydrolase_fold"/>
</dbReference>
<dbReference type="SUPFAM" id="SSF53474">
    <property type="entry name" value="alpha/beta-Hydrolases"/>
    <property type="match status" value="1"/>
</dbReference>
<keyword evidence="1" id="KW-0472">Membrane</keyword>
<feature type="transmembrane region" description="Helical" evidence="1">
    <location>
        <begin position="20"/>
        <end position="40"/>
    </location>
</feature>
<proteinExistence type="predicted"/>
<accession>A0A3S1BQI5</accession>
<dbReference type="InterPro" id="IPR019819">
    <property type="entry name" value="Carboxylesterase_B_CS"/>
</dbReference>
<sequence length="261" mass="28236">MDYATNKRKPLSNLNVQRLVVAAGFISVIIAITSALAVVWSKANTATDASHTPYLLRTQAGTVNGSAISSNGHNFLAYKSFPFAKSPIGSLRFKRPQPLNKVHSSQLINSDNYKKSCWSSTKNSASKYYGEDCLYLNVYVPVGMGQSFSVIVGLHGGGFVAGSTFPEPGKTVQQGNVIVVTVKYRLGVFGFMTTQDEEFPSNNGLWDQYMAIKWVHDNIHNFGGFGGCCSPGVEHRLPTQRVHGSSPGDFPLYGGVGVSLM</sequence>
<feature type="domain" description="Carboxylesterase type B" evidence="2">
    <location>
        <begin position="56"/>
        <end position="224"/>
    </location>
</feature>
<dbReference type="Gene3D" id="3.40.50.1820">
    <property type="entry name" value="alpha/beta hydrolase"/>
    <property type="match status" value="1"/>
</dbReference>
<keyword evidence="1" id="KW-1133">Transmembrane helix</keyword>
<evidence type="ECO:0000313" key="3">
    <source>
        <dbReference type="EMBL" id="RUS89081.1"/>
    </source>
</evidence>
<evidence type="ECO:0000256" key="1">
    <source>
        <dbReference type="SAM" id="Phobius"/>
    </source>
</evidence>
<dbReference type="InterPro" id="IPR002018">
    <property type="entry name" value="CarbesteraseB"/>
</dbReference>
<dbReference type="PANTHER" id="PTHR11559">
    <property type="entry name" value="CARBOXYLESTERASE"/>
    <property type="match status" value="1"/>
</dbReference>
<reference evidence="3 4" key="1">
    <citation type="submission" date="2019-01" db="EMBL/GenBank/DDBJ databases">
        <title>A draft genome assembly of the solar-powered sea slug Elysia chlorotica.</title>
        <authorList>
            <person name="Cai H."/>
            <person name="Li Q."/>
            <person name="Fang X."/>
            <person name="Li J."/>
            <person name="Curtis N.E."/>
            <person name="Altenburger A."/>
            <person name="Shibata T."/>
            <person name="Feng M."/>
            <person name="Maeda T."/>
            <person name="Schwartz J.A."/>
            <person name="Shigenobu S."/>
            <person name="Lundholm N."/>
            <person name="Nishiyama T."/>
            <person name="Yang H."/>
            <person name="Hasebe M."/>
            <person name="Li S."/>
            <person name="Pierce S.K."/>
            <person name="Wang J."/>
        </authorList>
    </citation>
    <scope>NUCLEOTIDE SEQUENCE [LARGE SCALE GENOMIC DNA]</scope>
    <source>
        <strain evidence="3">EC2010</strain>
        <tissue evidence="3">Whole organism of an adult</tissue>
    </source>
</reference>
<evidence type="ECO:0000259" key="2">
    <source>
        <dbReference type="Pfam" id="PF00135"/>
    </source>
</evidence>
<dbReference type="Proteomes" id="UP000271974">
    <property type="component" value="Unassembled WGS sequence"/>
</dbReference>
<organism evidence="3 4">
    <name type="scientific">Elysia chlorotica</name>
    <name type="common">Eastern emerald elysia</name>
    <name type="synonym">Sea slug</name>
    <dbReference type="NCBI Taxonomy" id="188477"/>
    <lineage>
        <taxon>Eukaryota</taxon>
        <taxon>Metazoa</taxon>
        <taxon>Spiralia</taxon>
        <taxon>Lophotrochozoa</taxon>
        <taxon>Mollusca</taxon>
        <taxon>Gastropoda</taxon>
        <taxon>Heterobranchia</taxon>
        <taxon>Euthyneura</taxon>
        <taxon>Panpulmonata</taxon>
        <taxon>Sacoglossa</taxon>
        <taxon>Placobranchoidea</taxon>
        <taxon>Plakobranchidae</taxon>
        <taxon>Elysia</taxon>
    </lineage>
</organism>
<dbReference type="STRING" id="188477.A0A3S1BQI5"/>
<dbReference type="EMBL" id="RQTK01000066">
    <property type="protein sequence ID" value="RUS89081.1"/>
    <property type="molecule type" value="Genomic_DNA"/>
</dbReference>
<evidence type="ECO:0000313" key="4">
    <source>
        <dbReference type="Proteomes" id="UP000271974"/>
    </source>
</evidence>
<gene>
    <name evidence="3" type="ORF">EGW08_003144</name>
</gene>
<name>A0A3S1BQI5_ELYCH</name>
<keyword evidence="1" id="KW-0812">Transmembrane</keyword>
<comment type="caution">
    <text evidence="3">The sequence shown here is derived from an EMBL/GenBank/DDBJ whole genome shotgun (WGS) entry which is preliminary data.</text>
</comment>
<dbReference type="OrthoDB" id="6147159at2759"/>
<dbReference type="InterPro" id="IPR050309">
    <property type="entry name" value="Type-B_Carboxylest/Lipase"/>
</dbReference>
<protein>
    <recommendedName>
        <fullName evidence="2">Carboxylesterase type B domain-containing protein</fullName>
    </recommendedName>
</protein>